<evidence type="ECO:0000313" key="1">
    <source>
        <dbReference type="EMBL" id="SFL93546.1"/>
    </source>
</evidence>
<proteinExistence type="predicted"/>
<reference evidence="2" key="1">
    <citation type="submission" date="2016-10" db="EMBL/GenBank/DDBJ databases">
        <authorList>
            <person name="Varghese N."/>
            <person name="Submissions S."/>
        </authorList>
    </citation>
    <scope>NUCLEOTIDE SEQUENCE [LARGE SCALE GENOMIC DNA]</scope>
    <source>
        <strain evidence="2">Nm44</strain>
    </source>
</reference>
<accession>A0A1I4LRR9</accession>
<organism evidence="1 2">
    <name type="scientific">Nitrosomonas communis</name>
    <dbReference type="NCBI Taxonomy" id="44574"/>
    <lineage>
        <taxon>Bacteria</taxon>
        <taxon>Pseudomonadati</taxon>
        <taxon>Pseudomonadota</taxon>
        <taxon>Betaproteobacteria</taxon>
        <taxon>Nitrosomonadales</taxon>
        <taxon>Nitrosomonadaceae</taxon>
        <taxon>Nitrosomonas</taxon>
    </lineage>
</organism>
<dbReference type="RefSeq" id="WP_074904120.1">
    <property type="nucleotide sequence ID" value="NZ_FOUB01000007.1"/>
</dbReference>
<dbReference type="EMBL" id="FOUB01000007">
    <property type="protein sequence ID" value="SFL93546.1"/>
    <property type="molecule type" value="Genomic_DNA"/>
</dbReference>
<evidence type="ECO:0000313" key="2">
    <source>
        <dbReference type="Proteomes" id="UP000183287"/>
    </source>
</evidence>
<keyword evidence="2" id="KW-1185">Reference proteome</keyword>
<protein>
    <submittedName>
        <fullName evidence="1">Uncharacterized protein</fullName>
    </submittedName>
</protein>
<dbReference type="Proteomes" id="UP000183287">
    <property type="component" value="Unassembled WGS sequence"/>
</dbReference>
<dbReference type="OrthoDB" id="1921264at2"/>
<name>A0A1I4LRR9_9PROT</name>
<dbReference type="AlphaFoldDB" id="A0A1I4LRR9"/>
<gene>
    <name evidence="1" type="ORF">SAMN05421863_100760</name>
</gene>
<sequence>MTLQLQRFINGDTNYITKHNSNLDLIEAAIASLELLASNSTAASSVNVAKAFQALFGVSASLIGADSYKCTGSGNNLTVQPGFCWRPSLNAVVSKTTITTISFSGVSAGTWYITVDSSGTPIRTNSITEAAYSIVWTGSAFGTITRLLNVVWGAADEVAAQSSTVLGTSFTSLDSRLEASENKAVAGDLARTYLLGRLSKSVAGNSNVTLTADEANNLELVFTGAVSGEINISVPLSNAPRSWLVINNTTGGYKLTLKGLSGTGVAMPVGTAFWVYHDGTNILALPKAAVLTLPYNTSITADFSCADIIKITLGGNAIITLTGAKDRQKCMLELTQDSVGGRTITLVNHRFGSDLTNITLSTGPGLTDKIGFIYDAVAAKFDVVALMRGF</sequence>